<dbReference type="InterPro" id="IPR023213">
    <property type="entry name" value="CAT-like_dom_sf"/>
</dbReference>
<dbReference type="Pfam" id="PF00668">
    <property type="entry name" value="Condensation"/>
    <property type="match status" value="2"/>
</dbReference>
<protein>
    <submittedName>
        <fullName evidence="5">Nonribosomal peptide synthetase</fullName>
    </submittedName>
</protein>
<dbReference type="InterPro" id="IPR010080">
    <property type="entry name" value="Thioester_reductase-like_dom"/>
</dbReference>
<dbReference type="Gene3D" id="3.30.559.10">
    <property type="entry name" value="Chloramphenicol acetyltransferase-like domain"/>
    <property type="match status" value="2"/>
</dbReference>
<dbReference type="GO" id="GO:0043041">
    <property type="term" value="P:amino acid activation for nonribosomal peptide biosynthetic process"/>
    <property type="evidence" value="ECO:0007669"/>
    <property type="project" value="TreeGrafter"/>
</dbReference>
<dbReference type="InterPro" id="IPR042099">
    <property type="entry name" value="ANL_N_sf"/>
</dbReference>
<dbReference type="GO" id="GO:0005737">
    <property type="term" value="C:cytoplasm"/>
    <property type="evidence" value="ECO:0007669"/>
    <property type="project" value="TreeGrafter"/>
</dbReference>
<evidence type="ECO:0000256" key="3">
    <source>
        <dbReference type="ARBA" id="ARBA00022598"/>
    </source>
</evidence>
<gene>
    <name evidence="5" type="ORF">SBOR_0989</name>
</gene>
<dbReference type="SUPFAM" id="SSF52777">
    <property type="entry name" value="CoA-dependent acyltransferases"/>
    <property type="match status" value="4"/>
</dbReference>
<evidence type="ECO:0000256" key="1">
    <source>
        <dbReference type="ARBA" id="ARBA00022450"/>
    </source>
</evidence>
<feature type="domain" description="Carrier" evidence="4">
    <location>
        <begin position="2153"/>
        <end position="2230"/>
    </location>
</feature>
<dbReference type="InterPro" id="IPR013120">
    <property type="entry name" value="FAR_NAD-bd"/>
</dbReference>
<dbReference type="Gene3D" id="1.10.1200.10">
    <property type="entry name" value="ACP-like"/>
    <property type="match status" value="1"/>
</dbReference>
<dbReference type="Gene3D" id="3.30.559.30">
    <property type="entry name" value="Nonribosomal peptide synthetase, condensation domain"/>
    <property type="match status" value="2"/>
</dbReference>
<dbReference type="InterPro" id="IPR036291">
    <property type="entry name" value="NAD(P)-bd_dom_sf"/>
</dbReference>
<proteinExistence type="predicted"/>
<dbReference type="FunFam" id="3.40.50.980:FF:000001">
    <property type="entry name" value="Non-ribosomal peptide synthetase"/>
    <property type="match status" value="1"/>
</dbReference>
<dbReference type="PROSITE" id="PS00012">
    <property type="entry name" value="PHOSPHOPANTETHEINE"/>
    <property type="match status" value="1"/>
</dbReference>
<comment type="caution">
    <text evidence="5">The sequence shown here is derived from an EMBL/GenBank/DDBJ whole genome shotgun (WGS) entry which is preliminary data.</text>
</comment>
<organism evidence="5 6">
    <name type="scientific">Sclerotinia borealis (strain F-4128)</name>
    <dbReference type="NCBI Taxonomy" id="1432307"/>
    <lineage>
        <taxon>Eukaryota</taxon>
        <taxon>Fungi</taxon>
        <taxon>Dikarya</taxon>
        <taxon>Ascomycota</taxon>
        <taxon>Pezizomycotina</taxon>
        <taxon>Leotiomycetes</taxon>
        <taxon>Helotiales</taxon>
        <taxon>Sclerotiniaceae</taxon>
        <taxon>Sclerotinia</taxon>
    </lineage>
</organism>
<evidence type="ECO:0000256" key="2">
    <source>
        <dbReference type="ARBA" id="ARBA00022553"/>
    </source>
</evidence>
<name>W9CVI4_SCLBF</name>
<feature type="domain" description="Carrier" evidence="4">
    <location>
        <begin position="1054"/>
        <end position="1130"/>
    </location>
</feature>
<dbReference type="FunFam" id="1.10.1200.10:FF:000005">
    <property type="entry name" value="Nonribosomal peptide synthetase 1"/>
    <property type="match status" value="1"/>
</dbReference>
<dbReference type="Gene3D" id="3.40.50.720">
    <property type="entry name" value="NAD(P)-binding Rossmann-like Domain"/>
    <property type="match status" value="1"/>
</dbReference>
<dbReference type="InterPro" id="IPR020845">
    <property type="entry name" value="AMP-binding_CS"/>
</dbReference>
<evidence type="ECO:0000313" key="6">
    <source>
        <dbReference type="Proteomes" id="UP000019487"/>
    </source>
</evidence>
<dbReference type="STRING" id="1432307.W9CVI4"/>
<dbReference type="Gene3D" id="3.30.300.30">
    <property type="match status" value="2"/>
</dbReference>
<dbReference type="Gene3D" id="2.30.38.10">
    <property type="entry name" value="Luciferase, Domain 3"/>
    <property type="match status" value="1"/>
</dbReference>
<reference evidence="5 6" key="1">
    <citation type="journal article" date="2014" name="Genome Announc.">
        <title>Draft genome sequence of Sclerotinia borealis, a psychrophilic plant pathogenic fungus.</title>
        <authorList>
            <person name="Mardanov A.V."/>
            <person name="Beletsky A.V."/>
            <person name="Kadnikov V.V."/>
            <person name="Ignatov A.N."/>
            <person name="Ravin N.V."/>
        </authorList>
    </citation>
    <scope>NUCLEOTIDE SEQUENCE [LARGE SCALE GENOMIC DNA]</scope>
    <source>
        <strain evidence="6">F-4157</strain>
    </source>
</reference>
<dbReference type="GO" id="GO:0044550">
    <property type="term" value="P:secondary metabolite biosynthetic process"/>
    <property type="evidence" value="ECO:0007669"/>
    <property type="project" value="TreeGrafter"/>
</dbReference>
<dbReference type="FunFam" id="3.40.50.12780:FF:000014">
    <property type="entry name" value="Nonribosomal peptide synthetase 1"/>
    <property type="match status" value="1"/>
</dbReference>
<dbReference type="GO" id="GO:0016874">
    <property type="term" value="F:ligase activity"/>
    <property type="evidence" value="ECO:0007669"/>
    <property type="project" value="UniProtKB-KW"/>
</dbReference>
<dbReference type="InterPro" id="IPR001242">
    <property type="entry name" value="Condensation_dom"/>
</dbReference>
<dbReference type="CDD" id="cd05918">
    <property type="entry name" value="A_NRPS_SidN3_like"/>
    <property type="match status" value="2"/>
</dbReference>
<dbReference type="InterPro" id="IPR045851">
    <property type="entry name" value="AMP-bd_C_sf"/>
</dbReference>
<keyword evidence="6" id="KW-1185">Reference proteome</keyword>
<dbReference type="PANTHER" id="PTHR45527:SF1">
    <property type="entry name" value="FATTY ACID SYNTHASE"/>
    <property type="match status" value="1"/>
</dbReference>
<sequence length="2628" mass="290718">MAVTAKHYFPDLVHMGQRPPKEERVERADPVIDLELASKHCLSDLLCSERPQVSITGTDYDLDKREEPNVEPFSLLSPEQDHDEIRRQMPLNANIVDAYPSTALQEGLLALSMKQCGSFTPQIICKLPANINLVKFKAAWQSTVDSNSTLRTGFVQTRNSGLLQVVLDPEPILWSEDIDLEGYLNNDKNIFPSFGKSLLRYGLIHNHESNSLYFVWTFHHAILDGWSMRLILRQVEESYKGETFQTLVDFKHFIAYQLKLERQSKKGSEIFWSNHLANTSRVQFPAVLSQHQPRANGYSERFIHVGETPSAGATTSTIIQAAWAILLARRTSATEATFGIVLAGRNSKIPGVNLKKVNGPTFNSLPMRVVIEDSKSVEDLFASVHTSRVAMKPHQHIGLQNIRRLGTDCARACNFQNLLVIQPRLERDTGSIFGSRVNTSDHWAKLNAYPLMMQCDLMKDGFTAMTSYDSHVISDQEIDILLQQFEDIVSRLSDPSILVGDIGLSISKLQSQLAIQETGAEEVQSCVHEVIRQKSQNRESELAVTSWDGELTYAQLHSISDRLAYLLQSAGVRPEVKIALIFEKSLWAVVAMIAVMKAGGAFVPMSLDHPKDRIRKLLKQIGGTVMLCSENLFASFDGLADQTFAVGRSILEKQPEGLLCTDVQPNNSIYVIFTSGSTGEPKGCVIEHATCCTTIRHLSHFSQMDSQSRCLQLSAYSFDGMVFEILATLSVGGVVCIPSDDEKMNNITSAINRMQVNTAFMTTAFGRLILPESVPTLKTLLIGGEKLIQEDLDRWLGKLRLLQVYGPTECCCMCIGTEITEKGANPARIGSGFVGSFIVLGENNQLAQRGAAGELLIGGPLAREYLKNPEKTESSFVPTPSCVPTETTRWKRWYRTGDLVKMDVDGSIVYIARKDTGAQVKLNGQRIEMGEIESHLHQNLDNVVDLATVIATPVDGRSPFIAAFLCLREGCFSGDREESSLLKECLDKSTIRSLLDRLSLALPQYMIPKVYVPLSSIPLTISQKCDRQALQTMAAGLTTLEFAYYSGQEATHSAPVTENELQMQRLWAVILKLPPGSIGRNDNFTRLGGDSILAMKLVAAAREDGIDLTVANIFQTPILSDLAETCAETDSSRNEDDIKAFSLIERRDQLLEAAITGGIQADLVEDLYPCTPFQEAIMALSMSHPGTYVAQHVFELSKDVYSNLDKFRGAWNEVVRSSSILRTRIIQPESAGLMQIVMSEDASWKMQENLQQYLKADKALSMGLGMPLSRYCIVQETHSDCQKFYFVLTLHHAVYDAWSMTLMLQKVGKEYTMLTKMSTNIPGSIHHANTLFNRFIKSVLDLDRPAAEEFWRSEFASEGAEPSHFPIFRAGYQPQPSAIAVKEITLARKAISDFRISNLIRTAWAIAISNYSNSNDIVFGEVLAGRAGSSADLIRVVGPTLATVPIRIMFDPQETALTLLRKVQAKMIQMIPFEQTGLSNIQRLGEELKKACEFQSILVIQPKENSTIDESFMGRRQLDLVDATVWDTNALTLECHLASDGLKAKAIFDSKIIESSQMERILSQFQHVLQQLCHEDANITVQDINSISEVDREHVWEWNSTLPDVTKSCVHDVIDVMTKQDPQSPAISSWDGDFTRAELDRLSSRLAFQMMRHGIGPGSKVPLFFTKSKWAIVATLATIKSGAAFVPCDPSHPRSRLVSIIDQVNAEVILCSSDVRRTCLETFPRGKTIVVGQNEINTLPELTDVVSIVAPEDPLYICFTSGTTGTPKGTVITHQAYCSGARDHGKALHFSPSSRFLQFASYSFDTSVEDILTTLMTGGCLCIPSEEERNSDIVGAIARMNVNTADLTPSYISSISPDSVPSLKRVTLGGEPITANVIKTWADRVHLINAFGTTECCVTSVVNSEISTSTSPTNIGRGAGAVTWIVDVENSNRLLPIGAIGELLIESPAMASGYLNDDAKSKAVFIDSPSWAHNFSSGQRPGRLYKTGDLAQYNSDGTISYLGRKDTRIKLRGLRIEISDVEHHLLSHPQVRKAMVALPTSGPYVDQLTAIIELDISTKFEKDGGIEVVSQLELEASGFQWSSISNHLLQNLPSYMVPSSWIATNNIPLHTSGKLDRPRLSNWLTNLPTMQRTETFPKSSEAPFLLSDDHIALEISDRLAQLIATKPSSHTNSDIIGRDVNLASIGIDSIKIMSLAAFIKRSYGVNIAMPILISHQTTISDVSKHIRVAAKVKDGTPMESVPTLDLMNEVLHLDTQLASIQHHFGVVFLTGASGFLGTQILRELLNRPGVEKVIVHVRASSNENGRQRIITAARSARWWHDSLAAKLEIWIGDLAKPMLGLDLEQWQQLGTVDAIIHNGASVQWSADYHTLKAANVTSTFDILKAITGSVSPPKFVYVSGGRDFEGEMDDSRTAMKLKVLDGYSQTKFVSELLVRNFAQRAAVSGQGNYVSIVKPGLIIGTKQEGVANTTDFLWRYVAGAVSIGAYPIPDKHDWLTVAHADLVANSTINALMHTPNNQQHTMDILCGVDMQKFWDIVNKHMGHRLRPITSYEWVQLVQNDIEKRTEAHPLWPVAHLIIKEANLGKSKRPLELNEVVEKEVEEAIAKNVEFLNETGYFGEGFNGSAVGK</sequence>
<dbReference type="NCBIfam" id="TIGR01733">
    <property type="entry name" value="AA-adenyl-dom"/>
    <property type="match status" value="2"/>
</dbReference>
<dbReference type="HOGENOM" id="CLU_000022_60_8_1"/>
<accession>W9CVI4</accession>
<dbReference type="GO" id="GO:0031177">
    <property type="term" value="F:phosphopantetheine binding"/>
    <property type="evidence" value="ECO:0007669"/>
    <property type="project" value="TreeGrafter"/>
</dbReference>
<dbReference type="InterPro" id="IPR009081">
    <property type="entry name" value="PP-bd_ACP"/>
</dbReference>
<dbReference type="NCBIfam" id="TIGR01746">
    <property type="entry name" value="Thioester-redct"/>
    <property type="match status" value="1"/>
</dbReference>
<dbReference type="Gene3D" id="3.40.50.12780">
    <property type="entry name" value="N-terminal domain of ligase-like"/>
    <property type="match status" value="1"/>
</dbReference>
<dbReference type="InterPro" id="IPR036736">
    <property type="entry name" value="ACP-like_sf"/>
</dbReference>
<evidence type="ECO:0000313" key="5">
    <source>
        <dbReference type="EMBL" id="ESZ98619.1"/>
    </source>
</evidence>
<dbReference type="SUPFAM" id="SSF47336">
    <property type="entry name" value="ACP-like"/>
    <property type="match status" value="2"/>
</dbReference>
<evidence type="ECO:0000259" key="4">
    <source>
        <dbReference type="PROSITE" id="PS50075"/>
    </source>
</evidence>
<dbReference type="SUPFAM" id="SSF51735">
    <property type="entry name" value="NAD(P)-binding Rossmann-fold domains"/>
    <property type="match status" value="1"/>
</dbReference>
<dbReference type="Pfam" id="PF07993">
    <property type="entry name" value="NAD_binding_4"/>
    <property type="match status" value="1"/>
</dbReference>
<keyword evidence="1" id="KW-0596">Phosphopantetheine</keyword>
<dbReference type="Proteomes" id="UP000019487">
    <property type="component" value="Unassembled WGS sequence"/>
</dbReference>
<dbReference type="FunFam" id="3.30.559.30:FF:000003">
    <property type="entry name" value="Nonribosomal peptide synthase SidD"/>
    <property type="match status" value="1"/>
</dbReference>
<keyword evidence="2" id="KW-0597">Phosphoprotein</keyword>
<keyword evidence="3" id="KW-0436">Ligase</keyword>
<dbReference type="CDD" id="cd05235">
    <property type="entry name" value="SDR_e1"/>
    <property type="match status" value="1"/>
</dbReference>
<dbReference type="Gene3D" id="3.40.50.980">
    <property type="match status" value="2"/>
</dbReference>
<dbReference type="CDD" id="cd19545">
    <property type="entry name" value="FUM14_C_NRPS-like"/>
    <property type="match status" value="2"/>
</dbReference>
<dbReference type="FunFam" id="3.30.300.30:FF:000015">
    <property type="entry name" value="Nonribosomal peptide synthase SidD"/>
    <property type="match status" value="2"/>
</dbReference>
<dbReference type="InterPro" id="IPR010071">
    <property type="entry name" value="AA_adenyl_dom"/>
</dbReference>
<dbReference type="EMBL" id="AYSA01000038">
    <property type="protein sequence ID" value="ESZ98619.1"/>
    <property type="molecule type" value="Genomic_DNA"/>
</dbReference>
<dbReference type="Pfam" id="PF00501">
    <property type="entry name" value="AMP-binding"/>
    <property type="match status" value="2"/>
</dbReference>
<dbReference type="OrthoDB" id="416786at2759"/>
<dbReference type="SUPFAM" id="SSF56801">
    <property type="entry name" value="Acetyl-CoA synthetase-like"/>
    <property type="match status" value="2"/>
</dbReference>
<dbReference type="InterPro" id="IPR000873">
    <property type="entry name" value="AMP-dep_synth/lig_dom"/>
</dbReference>
<dbReference type="PANTHER" id="PTHR45527">
    <property type="entry name" value="NONRIBOSOMAL PEPTIDE SYNTHETASE"/>
    <property type="match status" value="1"/>
</dbReference>
<dbReference type="Pfam" id="PF00550">
    <property type="entry name" value="PP-binding"/>
    <property type="match status" value="2"/>
</dbReference>
<dbReference type="PROSITE" id="PS50075">
    <property type="entry name" value="CARRIER"/>
    <property type="match status" value="2"/>
</dbReference>
<dbReference type="PROSITE" id="PS00455">
    <property type="entry name" value="AMP_BINDING"/>
    <property type="match status" value="2"/>
</dbReference>
<dbReference type="InterPro" id="IPR006162">
    <property type="entry name" value="Ppantetheine_attach_site"/>
</dbReference>